<feature type="domain" description="HTH tetR-type" evidence="3">
    <location>
        <begin position="11"/>
        <end position="71"/>
    </location>
</feature>
<dbReference type="AlphaFoldDB" id="A0A922PV44"/>
<accession>A0A922PV44</accession>
<comment type="caution">
    <text evidence="4">The sequence shown here is derived from an EMBL/GenBank/DDBJ whole genome shotgun (WGS) entry which is preliminary data.</text>
</comment>
<dbReference type="RefSeq" id="WP_057806876.1">
    <property type="nucleotide sequence ID" value="NZ_AZGO01000043.1"/>
</dbReference>
<name>A0A922PV44_9LACO</name>
<evidence type="ECO:0000256" key="1">
    <source>
        <dbReference type="ARBA" id="ARBA00023125"/>
    </source>
</evidence>
<dbReference type="EMBL" id="AZGO01000043">
    <property type="protein sequence ID" value="KRM36924.1"/>
    <property type="molecule type" value="Genomic_DNA"/>
</dbReference>
<dbReference type="GO" id="GO:0003677">
    <property type="term" value="F:DNA binding"/>
    <property type="evidence" value="ECO:0007669"/>
    <property type="project" value="UniProtKB-UniRule"/>
</dbReference>
<organism evidence="4 5">
    <name type="scientific">Limosilactobacillus pontis DSM 8475</name>
    <dbReference type="NCBI Taxonomy" id="1423794"/>
    <lineage>
        <taxon>Bacteria</taxon>
        <taxon>Bacillati</taxon>
        <taxon>Bacillota</taxon>
        <taxon>Bacilli</taxon>
        <taxon>Lactobacillales</taxon>
        <taxon>Lactobacillaceae</taxon>
        <taxon>Limosilactobacillus</taxon>
    </lineage>
</organism>
<dbReference type="SUPFAM" id="SSF46689">
    <property type="entry name" value="Homeodomain-like"/>
    <property type="match status" value="1"/>
</dbReference>
<reference evidence="4 5" key="1">
    <citation type="journal article" date="2015" name="Genome Announc.">
        <title>Expanding the biotechnology potential of lactobacilli through comparative genomics of 213 strains and associated genera.</title>
        <authorList>
            <person name="Sun Z."/>
            <person name="Harris H.M."/>
            <person name="McCann A."/>
            <person name="Guo C."/>
            <person name="Argimon S."/>
            <person name="Zhang W."/>
            <person name="Yang X."/>
            <person name="Jeffery I.B."/>
            <person name="Cooney J.C."/>
            <person name="Kagawa T.F."/>
            <person name="Liu W."/>
            <person name="Song Y."/>
            <person name="Salvetti E."/>
            <person name="Wrobel A."/>
            <person name="Rasinkangas P."/>
            <person name="Parkhill J."/>
            <person name="Rea M.C."/>
            <person name="O'Sullivan O."/>
            <person name="Ritari J."/>
            <person name="Douillard F.P."/>
            <person name="Paul Ross R."/>
            <person name="Yang R."/>
            <person name="Briner A.E."/>
            <person name="Felis G.E."/>
            <person name="de Vos W.M."/>
            <person name="Barrangou R."/>
            <person name="Klaenhammer T.R."/>
            <person name="Caufield P.W."/>
            <person name="Cui Y."/>
            <person name="Zhang H."/>
            <person name="O'Toole P.W."/>
        </authorList>
    </citation>
    <scope>NUCLEOTIDE SEQUENCE [LARGE SCALE GENOMIC DNA]</scope>
    <source>
        <strain evidence="4 5">DSM 8475</strain>
    </source>
</reference>
<evidence type="ECO:0000256" key="2">
    <source>
        <dbReference type="PROSITE-ProRule" id="PRU00335"/>
    </source>
</evidence>
<evidence type="ECO:0000313" key="5">
    <source>
        <dbReference type="Proteomes" id="UP000051085"/>
    </source>
</evidence>
<dbReference type="GeneID" id="87979538"/>
<dbReference type="Gene3D" id="1.10.357.10">
    <property type="entry name" value="Tetracycline Repressor, domain 2"/>
    <property type="match status" value="1"/>
</dbReference>
<sequence>MPSRTFQNLKDEKKQRVTAALLTEFSQHSLPDAEVARIIKQAGISRGAFYKYFPDLTDAYLYLFSTVMDEVHAPITAAGRQLTARDYYRMVADFVDRVHHSPYYDFIRRHFLTNEGVLPVRRAAEPRGDTEWAVMALCHTTINECLQDPTGQVVALIRLRKILEKLLQ</sequence>
<dbReference type="Pfam" id="PF00440">
    <property type="entry name" value="TetR_N"/>
    <property type="match status" value="1"/>
</dbReference>
<keyword evidence="1 2" id="KW-0238">DNA-binding</keyword>
<evidence type="ECO:0000313" key="4">
    <source>
        <dbReference type="EMBL" id="KRM36924.1"/>
    </source>
</evidence>
<feature type="DNA-binding region" description="H-T-H motif" evidence="2">
    <location>
        <begin position="34"/>
        <end position="53"/>
    </location>
</feature>
<protein>
    <submittedName>
        <fullName evidence="4">Transcription regulator</fullName>
    </submittedName>
</protein>
<gene>
    <name evidence="4" type="ORF">FD34_GL001617</name>
</gene>
<dbReference type="InterPro" id="IPR009057">
    <property type="entry name" value="Homeodomain-like_sf"/>
</dbReference>
<dbReference type="Proteomes" id="UP000051085">
    <property type="component" value="Unassembled WGS sequence"/>
</dbReference>
<dbReference type="InterPro" id="IPR001647">
    <property type="entry name" value="HTH_TetR"/>
</dbReference>
<proteinExistence type="predicted"/>
<evidence type="ECO:0000259" key="3">
    <source>
        <dbReference type="PROSITE" id="PS50977"/>
    </source>
</evidence>
<dbReference type="PROSITE" id="PS50977">
    <property type="entry name" value="HTH_TETR_2"/>
    <property type="match status" value="1"/>
</dbReference>